<feature type="transmembrane region" description="Helical" evidence="26">
    <location>
        <begin position="250"/>
        <end position="270"/>
    </location>
</feature>
<evidence type="ECO:0000256" key="8">
    <source>
        <dbReference type="ARBA" id="ARBA00022847"/>
    </source>
</evidence>
<accession>A0A8X6HC62</accession>
<dbReference type="InterPro" id="IPR011701">
    <property type="entry name" value="MFS"/>
</dbReference>
<dbReference type="FunFam" id="1.20.1250.20:FF:000067">
    <property type="entry name" value="sialin isoform X2"/>
    <property type="match status" value="1"/>
</dbReference>
<evidence type="ECO:0000256" key="9">
    <source>
        <dbReference type="ARBA" id="ARBA00022989"/>
    </source>
</evidence>
<comment type="catalytic activity">
    <reaction evidence="15">
        <text>2 nitrate(out) + H(+)(out) = 2 nitrate(in) + H(+)(in)</text>
        <dbReference type="Rhea" id="RHEA:71539"/>
        <dbReference type="ChEBI" id="CHEBI:15378"/>
        <dbReference type="ChEBI" id="CHEBI:17632"/>
    </reaction>
    <physiologicalReaction direction="left-to-right" evidence="15">
        <dbReference type="Rhea" id="RHEA:71540"/>
    </physiologicalReaction>
</comment>
<dbReference type="GO" id="GO:0046942">
    <property type="term" value="P:carboxylic acid transport"/>
    <property type="evidence" value="ECO:0007669"/>
    <property type="project" value="UniProtKB-ARBA"/>
</dbReference>
<evidence type="ECO:0000256" key="17">
    <source>
        <dbReference type="ARBA" id="ARBA00050625"/>
    </source>
</evidence>
<keyword evidence="6" id="KW-1003">Cell membrane</keyword>
<comment type="catalytic activity">
    <reaction evidence="18">
        <text>N-acetyl-L-aspartyl-L-glutamate(out) = N-acetyl-L-aspartyl-L-glutamate(in)</text>
        <dbReference type="Rhea" id="RHEA:72599"/>
        <dbReference type="ChEBI" id="CHEBI:76931"/>
    </reaction>
    <physiologicalReaction direction="left-to-right" evidence="18">
        <dbReference type="Rhea" id="RHEA:72600"/>
    </physiologicalReaction>
</comment>
<name>A0A8X6HC62_TRICU</name>
<feature type="transmembrane region" description="Helical" evidence="26">
    <location>
        <begin position="155"/>
        <end position="174"/>
    </location>
</feature>
<proteinExistence type="predicted"/>
<evidence type="ECO:0000256" key="13">
    <source>
        <dbReference type="ARBA" id="ARBA00023228"/>
    </source>
</evidence>
<comment type="caution">
    <text evidence="28">The sequence shown here is derived from an EMBL/GenBank/DDBJ whole genome shotgun (WGS) entry which is preliminary data.</text>
</comment>
<dbReference type="CDD" id="cd17318">
    <property type="entry name" value="MFS_SLC17"/>
    <property type="match status" value="1"/>
</dbReference>
<dbReference type="GO" id="GO:0030672">
    <property type="term" value="C:synaptic vesicle membrane"/>
    <property type="evidence" value="ECO:0007669"/>
    <property type="project" value="UniProtKB-SubCell"/>
</dbReference>
<keyword evidence="11 26" id="KW-0472">Membrane</keyword>
<evidence type="ECO:0000256" key="22">
    <source>
        <dbReference type="ARBA" id="ARBA00069713"/>
    </source>
</evidence>
<keyword evidence="29" id="KW-1185">Reference proteome</keyword>
<dbReference type="InterPro" id="IPR005829">
    <property type="entry name" value="Sugar_transporter_CS"/>
</dbReference>
<organism evidence="28 29">
    <name type="scientific">Trichonephila clavata</name>
    <name type="common">Joro spider</name>
    <name type="synonym">Nephila clavata</name>
    <dbReference type="NCBI Taxonomy" id="2740835"/>
    <lineage>
        <taxon>Eukaryota</taxon>
        <taxon>Metazoa</taxon>
        <taxon>Ecdysozoa</taxon>
        <taxon>Arthropoda</taxon>
        <taxon>Chelicerata</taxon>
        <taxon>Arachnida</taxon>
        <taxon>Araneae</taxon>
        <taxon>Araneomorphae</taxon>
        <taxon>Entelegynae</taxon>
        <taxon>Araneoidea</taxon>
        <taxon>Nephilidae</taxon>
        <taxon>Trichonephila</taxon>
    </lineage>
</organism>
<evidence type="ECO:0000256" key="6">
    <source>
        <dbReference type="ARBA" id="ARBA00022475"/>
    </source>
</evidence>
<gene>
    <name evidence="28" type="primary">SLC17A5</name>
    <name evidence="28" type="ORF">TNCT_75011</name>
</gene>
<keyword evidence="5" id="KW-0813">Transport</keyword>
<dbReference type="OrthoDB" id="2985014at2759"/>
<evidence type="ECO:0000256" key="16">
    <source>
        <dbReference type="ARBA" id="ARBA00050554"/>
    </source>
</evidence>
<evidence type="ECO:0000256" key="21">
    <source>
        <dbReference type="ARBA" id="ARBA00056891"/>
    </source>
</evidence>
<dbReference type="InterPro" id="IPR050382">
    <property type="entry name" value="MFS_Na/Anion_cotransporter"/>
</dbReference>
<dbReference type="GO" id="GO:0005765">
    <property type="term" value="C:lysosomal membrane"/>
    <property type="evidence" value="ECO:0007669"/>
    <property type="project" value="UniProtKB-SubCell"/>
</dbReference>
<evidence type="ECO:0000256" key="10">
    <source>
        <dbReference type="ARBA" id="ARBA00023018"/>
    </source>
</evidence>
<protein>
    <recommendedName>
        <fullName evidence="22">Sialin</fullName>
    </recommendedName>
    <alternativeName>
        <fullName evidence="25">H(+)/nitrate cotransporter</fullName>
    </alternativeName>
    <alternativeName>
        <fullName evidence="23">H(+)/sialic acid cotransporter</fullName>
    </alternativeName>
    <alternativeName>
        <fullName evidence="24">Vesicular excitatory amino acid transporter</fullName>
    </alternativeName>
</protein>
<feature type="transmembrane region" description="Helical" evidence="26">
    <location>
        <begin position="216"/>
        <end position="238"/>
    </location>
</feature>
<evidence type="ECO:0000256" key="1">
    <source>
        <dbReference type="ARBA" id="ARBA00004432"/>
    </source>
</evidence>
<keyword evidence="12" id="KW-0325">Glycoprotein</keyword>
<comment type="catalytic activity">
    <reaction evidence="16">
        <text>L-aspartate(out) = L-aspartate(in)</text>
        <dbReference type="Rhea" id="RHEA:66332"/>
        <dbReference type="ChEBI" id="CHEBI:29991"/>
    </reaction>
    <physiologicalReaction direction="left-to-right" evidence="16">
        <dbReference type="Rhea" id="RHEA:66333"/>
    </physiologicalReaction>
</comment>
<evidence type="ECO:0000256" key="5">
    <source>
        <dbReference type="ARBA" id="ARBA00022448"/>
    </source>
</evidence>
<feature type="transmembrane region" description="Helical" evidence="26">
    <location>
        <begin position="50"/>
        <end position="78"/>
    </location>
</feature>
<feature type="domain" description="Major facilitator superfamily (MFS) profile" evidence="27">
    <location>
        <begin position="48"/>
        <end position="436"/>
    </location>
</feature>
<dbReference type="PANTHER" id="PTHR11662:SF399">
    <property type="entry name" value="FI19708P1-RELATED"/>
    <property type="match status" value="1"/>
</dbReference>
<comment type="catalytic activity">
    <reaction evidence="20">
        <text>D-glucuronate(out) + H(+)(out) = D-glucuronate(in) + H(+)(in)</text>
        <dbReference type="Rhea" id="RHEA:72591"/>
        <dbReference type="ChEBI" id="CHEBI:15378"/>
        <dbReference type="ChEBI" id="CHEBI:58720"/>
    </reaction>
    <physiologicalReaction direction="left-to-right" evidence="20">
        <dbReference type="Rhea" id="RHEA:72592"/>
    </physiologicalReaction>
</comment>
<evidence type="ECO:0000256" key="3">
    <source>
        <dbReference type="ARBA" id="ARBA00004638"/>
    </source>
</evidence>
<feature type="transmembrane region" description="Helical" evidence="26">
    <location>
        <begin position="410"/>
        <end position="432"/>
    </location>
</feature>
<dbReference type="EMBL" id="BMAO01015223">
    <property type="protein sequence ID" value="GFR00304.1"/>
    <property type="molecule type" value="Genomic_DNA"/>
</dbReference>
<evidence type="ECO:0000256" key="18">
    <source>
        <dbReference type="ARBA" id="ARBA00051403"/>
    </source>
</evidence>
<dbReference type="InterPro" id="IPR036259">
    <property type="entry name" value="MFS_trans_sf"/>
</dbReference>
<evidence type="ECO:0000256" key="4">
    <source>
        <dbReference type="ARBA" id="ARBA00004656"/>
    </source>
</evidence>
<dbReference type="PROSITE" id="PS00217">
    <property type="entry name" value="SUGAR_TRANSPORT_2"/>
    <property type="match status" value="1"/>
</dbReference>
<evidence type="ECO:0000259" key="27">
    <source>
        <dbReference type="PROSITE" id="PS50850"/>
    </source>
</evidence>
<dbReference type="GO" id="GO:0006820">
    <property type="term" value="P:monoatomic anion transport"/>
    <property type="evidence" value="ECO:0007669"/>
    <property type="project" value="TreeGrafter"/>
</dbReference>
<evidence type="ECO:0000256" key="20">
    <source>
        <dbReference type="ARBA" id="ARBA00051612"/>
    </source>
</evidence>
<comment type="catalytic activity">
    <reaction evidence="19">
        <text>L-glutamate(out) = L-glutamate(in)</text>
        <dbReference type="Rhea" id="RHEA:66336"/>
        <dbReference type="ChEBI" id="CHEBI:29985"/>
    </reaction>
    <physiologicalReaction direction="left-to-right" evidence="19">
        <dbReference type="Rhea" id="RHEA:66337"/>
    </physiologicalReaction>
</comment>
<evidence type="ECO:0000256" key="23">
    <source>
        <dbReference type="ARBA" id="ARBA00080244"/>
    </source>
</evidence>
<keyword evidence="13" id="KW-0458">Lysosome</keyword>
<evidence type="ECO:0000313" key="28">
    <source>
        <dbReference type="EMBL" id="GFR00304.1"/>
    </source>
</evidence>
<dbReference type="SUPFAM" id="SSF103473">
    <property type="entry name" value="MFS general substrate transporter"/>
    <property type="match status" value="1"/>
</dbReference>
<evidence type="ECO:0000256" key="15">
    <source>
        <dbReference type="ARBA" id="ARBA00050101"/>
    </source>
</evidence>
<feature type="transmembrane region" description="Helical" evidence="26">
    <location>
        <begin position="349"/>
        <end position="370"/>
    </location>
</feature>
<dbReference type="Proteomes" id="UP000887116">
    <property type="component" value="Unassembled WGS sequence"/>
</dbReference>
<dbReference type="Gene3D" id="1.20.1250.20">
    <property type="entry name" value="MFS general substrate transporter like domains"/>
    <property type="match status" value="2"/>
</dbReference>
<dbReference type="InterPro" id="IPR020846">
    <property type="entry name" value="MFS_dom"/>
</dbReference>
<keyword evidence="14" id="KW-0968">Cytoplasmic vesicle</keyword>
<comment type="subcellular location">
    <subcellularLocation>
        <location evidence="2">Basolateral cell membrane</location>
        <topology evidence="2">Multi-pass membrane protein</topology>
    </subcellularLocation>
    <subcellularLocation>
        <location evidence="3">Cytoplasmic vesicle</location>
        <location evidence="3">Secretory vesicle membrane</location>
        <topology evidence="3">Multi-pass membrane protein</topology>
    </subcellularLocation>
    <subcellularLocation>
        <location evidence="1">Cytoplasmic vesicle</location>
        <location evidence="1">Secretory vesicle</location>
        <location evidence="1">Synaptic vesicle membrane</location>
    </subcellularLocation>
    <subcellularLocation>
        <location evidence="4">Lysosome membrane</location>
    </subcellularLocation>
</comment>
<evidence type="ECO:0000256" key="24">
    <source>
        <dbReference type="ARBA" id="ARBA00081195"/>
    </source>
</evidence>
<evidence type="ECO:0000256" key="26">
    <source>
        <dbReference type="SAM" id="Phobius"/>
    </source>
</evidence>
<keyword evidence="9 26" id="KW-1133">Transmembrane helix</keyword>
<sequence>MYLFTAIESACTKRCETRDSVRKEANMSIEGSNYSISVIKKNETRFPARYVFALLGFLGFFNVYAMRVNINVAIIAMVKESNPSNDTSSQEIIACQELLQEAPYGNSSAKSHSIPSGEFDWDPQLQGLVLGAFFYGYVITQIPGGLIAEKYGAKWLYGAGMLLTTIFTLLTPIAARWSVWALVVARVIEGIGEGVTYPAINTLIGQWAPKLERSRFNAFIYTGSNIGTVFTLTISGILCDSNFLGGWPSVFYVFGASGCFWLILWTFLVFETPDSHPRISRDELLYIRQSQDKPRKRPPTPWKSILTSIPFWALLVTHFGESWGFYTLIIQMPMYLSNILHYDINQNGALSALPSLMLSIVSILASILADKLRAKGKWRITAIRKILNSIGFFGPAICLTAVAFLGCRPIIIVVLLSLAMGLNGFAFSGSFVPTLT</sequence>
<evidence type="ECO:0000313" key="29">
    <source>
        <dbReference type="Proteomes" id="UP000887116"/>
    </source>
</evidence>
<dbReference type="AlphaFoldDB" id="A0A8X6HC62"/>
<evidence type="ECO:0000256" key="14">
    <source>
        <dbReference type="ARBA" id="ARBA00023329"/>
    </source>
</evidence>
<evidence type="ECO:0000256" key="7">
    <source>
        <dbReference type="ARBA" id="ARBA00022692"/>
    </source>
</evidence>
<reference evidence="28" key="1">
    <citation type="submission" date="2020-07" db="EMBL/GenBank/DDBJ databases">
        <title>Multicomponent nature underlies the extraordinary mechanical properties of spider dragline silk.</title>
        <authorList>
            <person name="Kono N."/>
            <person name="Nakamura H."/>
            <person name="Mori M."/>
            <person name="Yoshida Y."/>
            <person name="Ohtoshi R."/>
            <person name="Malay A.D."/>
            <person name="Moran D.A.P."/>
            <person name="Tomita M."/>
            <person name="Numata K."/>
            <person name="Arakawa K."/>
        </authorList>
    </citation>
    <scope>NUCLEOTIDE SEQUENCE</scope>
</reference>
<dbReference type="FunFam" id="1.20.1250.20:FF:000003">
    <property type="entry name" value="Solute carrier family 17 member 3"/>
    <property type="match status" value="1"/>
</dbReference>
<dbReference type="PANTHER" id="PTHR11662">
    <property type="entry name" value="SOLUTE CARRIER FAMILY 17"/>
    <property type="match status" value="1"/>
</dbReference>
<dbReference type="GO" id="GO:0015293">
    <property type="term" value="F:symporter activity"/>
    <property type="evidence" value="ECO:0007669"/>
    <property type="project" value="UniProtKB-KW"/>
</dbReference>
<feature type="transmembrane region" description="Helical" evidence="26">
    <location>
        <begin position="382"/>
        <end position="404"/>
    </location>
</feature>
<evidence type="ECO:0000256" key="19">
    <source>
        <dbReference type="ARBA" id="ARBA00051447"/>
    </source>
</evidence>
<comment type="function">
    <text evidence="21">Receptor for CM101, a polysaccharide produced by group B Streptococcus with antipathoangiogenic properties.</text>
</comment>
<keyword evidence="7 26" id="KW-0812">Transmembrane</keyword>
<evidence type="ECO:0000256" key="25">
    <source>
        <dbReference type="ARBA" id="ARBA00081925"/>
    </source>
</evidence>
<feature type="transmembrane region" description="Helical" evidence="26">
    <location>
        <begin position="128"/>
        <end position="148"/>
    </location>
</feature>
<feature type="transmembrane region" description="Helical" evidence="26">
    <location>
        <begin position="180"/>
        <end position="204"/>
    </location>
</feature>
<evidence type="ECO:0000256" key="12">
    <source>
        <dbReference type="ARBA" id="ARBA00023180"/>
    </source>
</evidence>
<evidence type="ECO:0000256" key="2">
    <source>
        <dbReference type="ARBA" id="ARBA00004554"/>
    </source>
</evidence>
<dbReference type="GO" id="GO:0016323">
    <property type="term" value="C:basolateral plasma membrane"/>
    <property type="evidence" value="ECO:0007669"/>
    <property type="project" value="UniProtKB-SubCell"/>
</dbReference>
<evidence type="ECO:0000256" key="11">
    <source>
        <dbReference type="ARBA" id="ARBA00023136"/>
    </source>
</evidence>
<comment type="catalytic activity">
    <reaction evidence="17">
        <text>N-acetylneuraminate(in) + H(+)(in) = N-acetylneuraminate(out) + H(+)(out)</text>
        <dbReference type="Rhea" id="RHEA:28987"/>
        <dbReference type="ChEBI" id="CHEBI:15378"/>
        <dbReference type="ChEBI" id="CHEBI:35418"/>
    </reaction>
    <physiologicalReaction direction="right-to-left" evidence="17">
        <dbReference type="Rhea" id="RHEA:28989"/>
    </physiologicalReaction>
</comment>
<dbReference type="Pfam" id="PF07690">
    <property type="entry name" value="MFS_1"/>
    <property type="match status" value="1"/>
</dbReference>
<feature type="transmembrane region" description="Helical" evidence="26">
    <location>
        <begin position="305"/>
        <end position="329"/>
    </location>
</feature>
<keyword evidence="10" id="KW-0770">Synapse</keyword>
<dbReference type="PROSITE" id="PS50850">
    <property type="entry name" value="MFS"/>
    <property type="match status" value="1"/>
</dbReference>
<keyword evidence="8" id="KW-0769">Symport</keyword>